<feature type="chain" id="PRO_5047051074" evidence="1">
    <location>
        <begin position="36"/>
        <end position="59"/>
    </location>
</feature>
<sequence>MGLWAKRKITQDGFILELSLKFLFLLPFSSPSTDSKEIGDTNVKRTEGCQVHVGVEKGH</sequence>
<organism evidence="2 3">
    <name type="scientific">Brassica rapa subsp. trilocularis</name>
    <dbReference type="NCBI Taxonomy" id="1813537"/>
    <lineage>
        <taxon>Eukaryota</taxon>
        <taxon>Viridiplantae</taxon>
        <taxon>Streptophyta</taxon>
        <taxon>Embryophyta</taxon>
        <taxon>Tracheophyta</taxon>
        <taxon>Spermatophyta</taxon>
        <taxon>Magnoliopsida</taxon>
        <taxon>eudicotyledons</taxon>
        <taxon>Gunneridae</taxon>
        <taxon>Pentapetalae</taxon>
        <taxon>rosids</taxon>
        <taxon>malvids</taxon>
        <taxon>Brassicales</taxon>
        <taxon>Brassicaceae</taxon>
        <taxon>Brassiceae</taxon>
        <taxon>Brassica</taxon>
    </lineage>
</organism>
<comment type="caution">
    <text evidence="2">The sequence shown here is derived from an EMBL/GenBank/DDBJ whole genome shotgun (WGS) entry which is preliminary data.</text>
</comment>
<evidence type="ECO:0000256" key="1">
    <source>
        <dbReference type="SAM" id="SignalP"/>
    </source>
</evidence>
<protein>
    <submittedName>
        <fullName evidence="2">Uncharacterized protein</fullName>
    </submittedName>
</protein>
<gene>
    <name evidence="2" type="primary">A09p048820.1_BraROA</name>
    <name evidence="2" type="ORF">IGI04_036742</name>
</gene>
<keyword evidence="3" id="KW-1185">Reference proteome</keyword>
<reference evidence="2 3" key="1">
    <citation type="submission" date="2021-03" db="EMBL/GenBank/DDBJ databases">
        <authorList>
            <person name="King G.J."/>
            <person name="Bancroft I."/>
            <person name="Baten A."/>
            <person name="Bloomfield J."/>
            <person name="Borpatragohain P."/>
            <person name="He Z."/>
            <person name="Irish N."/>
            <person name="Irwin J."/>
            <person name="Liu K."/>
            <person name="Mauleon R.P."/>
            <person name="Moore J."/>
            <person name="Morris R."/>
            <person name="Ostergaard L."/>
            <person name="Wang B."/>
            <person name="Wells R."/>
        </authorList>
    </citation>
    <scope>NUCLEOTIDE SEQUENCE [LARGE SCALE GENOMIC DNA]</scope>
    <source>
        <strain evidence="2">R-o-18</strain>
        <tissue evidence="2">Leaf</tissue>
    </source>
</reference>
<proteinExistence type="predicted"/>
<accession>A0ABQ7LGA8</accession>
<name>A0ABQ7LGA8_BRACM</name>
<evidence type="ECO:0000313" key="3">
    <source>
        <dbReference type="Proteomes" id="UP000823674"/>
    </source>
</evidence>
<keyword evidence="1" id="KW-0732">Signal</keyword>
<feature type="signal peptide" evidence="1">
    <location>
        <begin position="1"/>
        <end position="35"/>
    </location>
</feature>
<evidence type="ECO:0000313" key="2">
    <source>
        <dbReference type="EMBL" id="KAG5385272.1"/>
    </source>
</evidence>
<dbReference type="Proteomes" id="UP000823674">
    <property type="component" value="Chromosome A09"/>
</dbReference>
<dbReference type="EMBL" id="JADBGQ010000008">
    <property type="protein sequence ID" value="KAG5385272.1"/>
    <property type="molecule type" value="Genomic_DNA"/>
</dbReference>